<dbReference type="InterPro" id="IPR003660">
    <property type="entry name" value="HAMP_dom"/>
</dbReference>
<dbReference type="InterPro" id="IPR005467">
    <property type="entry name" value="His_kinase_dom"/>
</dbReference>
<keyword evidence="16" id="KW-1185">Reference proteome</keyword>
<evidence type="ECO:0000256" key="3">
    <source>
        <dbReference type="ARBA" id="ARBA00012438"/>
    </source>
</evidence>
<feature type="compositionally biased region" description="Basic and acidic residues" evidence="11">
    <location>
        <begin position="532"/>
        <end position="541"/>
    </location>
</feature>
<keyword evidence="8 12" id="KW-1133">Transmembrane helix</keyword>
<dbReference type="SUPFAM" id="SSF47384">
    <property type="entry name" value="Homodimeric domain of signal transducing histidine kinase"/>
    <property type="match status" value="1"/>
</dbReference>
<keyword evidence="4" id="KW-0597">Phosphoprotein</keyword>
<keyword evidence="10 12" id="KW-0472">Membrane</keyword>
<feature type="compositionally biased region" description="Low complexity" evidence="11">
    <location>
        <begin position="496"/>
        <end position="517"/>
    </location>
</feature>
<dbReference type="GO" id="GO:0016301">
    <property type="term" value="F:kinase activity"/>
    <property type="evidence" value="ECO:0007669"/>
    <property type="project" value="UniProtKB-KW"/>
</dbReference>
<accession>A0ABN2PS48</accession>
<evidence type="ECO:0000256" key="4">
    <source>
        <dbReference type="ARBA" id="ARBA00022553"/>
    </source>
</evidence>
<feature type="region of interest" description="Disordered" evidence="11">
    <location>
        <begin position="473"/>
        <end position="541"/>
    </location>
</feature>
<dbReference type="SUPFAM" id="SSF158472">
    <property type="entry name" value="HAMP domain-like"/>
    <property type="match status" value="1"/>
</dbReference>
<dbReference type="InterPro" id="IPR036890">
    <property type="entry name" value="HATPase_C_sf"/>
</dbReference>
<dbReference type="EC" id="2.7.13.3" evidence="3"/>
<dbReference type="SMART" id="SM00388">
    <property type="entry name" value="HisKA"/>
    <property type="match status" value="1"/>
</dbReference>
<feature type="compositionally biased region" description="Basic and acidic residues" evidence="11">
    <location>
        <begin position="473"/>
        <end position="482"/>
    </location>
</feature>
<dbReference type="InterPro" id="IPR004358">
    <property type="entry name" value="Sig_transdc_His_kin-like_C"/>
</dbReference>
<evidence type="ECO:0000256" key="6">
    <source>
        <dbReference type="ARBA" id="ARBA00022692"/>
    </source>
</evidence>
<feature type="transmembrane region" description="Helical" evidence="12">
    <location>
        <begin position="31"/>
        <end position="53"/>
    </location>
</feature>
<keyword evidence="6 12" id="KW-0812">Transmembrane</keyword>
<keyword evidence="7 15" id="KW-0418">Kinase</keyword>
<evidence type="ECO:0000256" key="1">
    <source>
        <dbReference type="ARBA" id="ARBA00000085"/>
    </source>
</evidence>
<dbReference type="PANTHER" id="PTHR45436">
    <property type="entry name" value="SENSOR HISTIDINE KINASE YKOH"/>
    <property type="match status" value="1"/>
</dbReference>
<evidence type="ECO:0000256" key="8">
    <source>
        <dbReference type="ARBA" id="ARBA00022989"/>
    </source>
</evidence>
<feature type="domain" description="HAMP" evidence="14">
    <location>
        <begin position="222"/>
        <end position="274"/>
    </location>
</feature>
<dbReference type="EMBL" id="BAAAMY010000012">
    <property type="protein sequence ID" value="GAA1929447.1"/>
    <property type="molecule type" value="Genomic_DNA"/>
</dbReference>
<dbReference type="SUPFAM" id="SSF55874">
    <property type="entry name" value="ATPase domain of HSP90 chaperone/DNA topoisomerase II/histidine kinase"/>
    <property type="match status" value="1"/>
</dbReference>
<evidence type="ECO:0000313" key="16">
    <source>
        <dbReference type="Proteomes" id="UP001501612"/>
    </source>
</evidence>
<dbReference type="CDD" id="cd00082">
    <property type="entry name" value="HisKA"/>
    <property type="match status" value="1"/>
</dbReference>
<dbReference type="Pfam" id="PF00672">
    <property type="entry name" value="HAMP"/>
    <property type="match status" value="1"/>
</dbReference>
<gene>
    <name evidence="15" type="ORF">GCM10009737_34160</name>
</gene>
<dbReference type="Gene3D" id="6.10.340.10">
    <property type="match status" value="1"/>
</dbReference>
<evidence type="ECO:0000256" key="9">
    <source>
        <dbReference type="ARBA" id="ARBA00023012"/>
    </source>
</evidence>
<evidence type="ECO:0000256" key="5">
    <source>
        <dbReference type="ARBA" id="ARBA00022679"/>
    </source>
</evidence>
<proteinExistence type="predicted"/>
<dbReference type="SMART" id="SM00304">
    <property type="entry name" value="HAMP"/>
    <property type="match status" value="1"/>
</dbReference>
<dbReference type="PRINTS" id="PR00344">
    <property type="entry name" value="BCTRLSENSOR"/>
</dbReference>
<dbReference type="Gene3D" id="3.30.565.10">
    <property type="entry name" value="Histidine kinase-like ATPase, C-terminal domain"/>
    <property type="match status" value="1"/>
</dbReference>
<evidence type="ECO:0000256" key="2">
    <source>
        <dbReference type="ARBA" id="ARBA00004236"/>
    </source>
</evidence>
<dbReference type="PROSITE" id="PS50885">
    <property type="entry name" value="HAMP"/>
    <property type="match status" value="1"/>
</dbReference>
<dbReference type="Gene3D" id="1.10.287.130">
    <property type="match status" value="1"/>
</dbReference>
<dbReference type="Proteomes" id="UP001501612">
    <property type="component" value="Unassembled WGS sequence"/>
</dbReference>
<evidence type="ECO:0000256" key="7">
    <source>
        <dbReference type="ARBA" id="ARBA00022777"/>
    </source>
</evidence>
<dbReference type="SMART" id="SM00387">
    <property type="entry name" value="HATPase_c"/>
    <property type="match status" value="1"/>
</dbReference>
<dbReference type="InterPro" id="IPR003594">
    <property type="entry name" value="HATPase_dom"/>
</dbReference>
<dbReference type="InterPro" id="IPR050428">
    <property type="entry name" value="TCS_sensor_his_kinase"/>
</dbReference>
<dbReference type="RefSeq" id="WP_344008872.1">
    <property type="nucleotide sequence ID" value="NZ_BAAAMY010000012.1"/>
</dbReference>
<keyword evidence="9" id="KW-0902">Two-component regulatory system</keyword>
<evidence type="ECO:0000259" key="13">
    <source>
        <dbReference type="PROSITE" id="PS50109"/>
    </source>
</evidence>
<dbReference type="Pfam" id="PF00512">
    <property type="entry name" value="HisKA"/>
    <property type="match status" value="1"/>
</dbReference>
<evidence type="ECO:0000256" key="12">
    <source>
        <dbReference type="SAM" id="Phobius"/>
    </source>
</evidence>
<evidence type="ECO:0000259" key="14">
    <source>
        <dbReference type="PROSITE" id="PS50885"/>
    </source>
</evidence>
<dbReference type="InterPro" id="IPR036097">
    <property type="entry name" value="HisK_dim/P_sf"/>
</dbReference>
<dbReference type="CDD" id="cd06225">
    <property type="entry name" value="HAMP"/>
    <property type="match status" value="1"/>
</dbReference>
<protein>
    <recommendedName>
        <fullName evidence="3">histidine kinase</fullName>
        <ecNumber evidence="3">2.7.13.3</ecNumber>
    </recommendedName>
</protein>
<feature type="domain" description="Histidine kinase" evidence="13">
    <location>
        <begin position="282"/>
        <end position="495"/>
    </location>
</feature>
<comment type="caution">
    <text evidence="15">The sequence shown here is derived from an EMBL/GenBank/DDBJ whole genome shotgun (WGS) entry which is preliminary data.</text>
</comment>
<organism evidence="15 16">
    <name type="scientific">Nocardioides lentus</name>
    <dbReference type="NCBI Taxonomy" id="338077"/>
    <lineage>
        <taxon>Bacteria</taxon>
        <taxon>Bacillati</taxon>
        <taxon>Actinomycetota</taxon>
        <taxon>Actinomycetes</taxon>
        <taxon>Propionibacteriales</taxon>
        <taxon>Nocardioidaceae</taxon>
        <taxon>Nocardioides</taxon>
    </lineage>
</organism>
<name>A0ABN2PS48_9ACTN</name>
<evidence type="ECO:0000313" key="15">
    <source>
        <dbReference type="EMBL" id="GAA1929447.1"/>
    </source>
</evidence>
<keyword evidence="5" id="KW-0808">Transferase</keyword>
<feature type="transmembrane region" description="Helical" evidence="12">
    <location>
        <begin position="201"/>
        <end position="219"/>
    </location>
</feature>
<comment type="subcellular location">
    <subcellularLocation>
        <location evidence="2">Cell membrane</location>
    </subcellularLocation>
</comment>
<dbReference type="PROSITE" id="PS50109">
    <property type="entry name" value="HIS_KIN"/>
    <property type="match status" value="1"/>
</dbReference>
<dbReference type="InterPro" id="IPR003661">
    <property type="entry name" value="HisK_dim/P_dom"/>
</dbReference>
<dbReference type="Pfam" id="PF02518">
    <property type="entry name" value="HATPase_c"/>
    <property type="match status" value="1"/>
</dbReference>
<comment type="catalytic activity">
    <reaction evidence="1">
        <text>ATP + protein L-histidine = ADP + protein N-phospho-L-histidine.</text>
        <dbReference type="EC" id="2.7.13.3"/>
    </reaction>
</comment>
<sequence length="541" mass="58820">MTTGTTTGTTEAPRSRRPWRLPGGFSVRTRITVVITLLAALSLAGAGLLVYVLESARVERQTTEQVQQEIAEFRELQLRGDDPETGEPFTSAPRLLELFIARNVPDDDEMLVIYPPGAGAPTARTPNPNGEEILREERYRSTVADLEDTGGTRVLEDFDPYGETWVTVLPVQEEDRDEAGALVIVNFLDDERSEITDTIRTYAIVALLSLGLIVLLAGTQSGRLLAPLRTLRDTAEDIRTTDLSRRIPERGNDDITALTRTVNTMLDRLEDGFGAQRQFLDDAGHELKTPLTVLRGHLELLDPDDAAEVTETRELLLEEIDRMSRLVGDLILLAKADRPDFTTLRPVPVAGLVRGVLAKARGLGDRVWHDDGSDGGTVLADEQRLTQALLQLADNAVKHTGPGDLVAVGSEVVGDRVRLWVRDTGDGVPEADRDRIFQRFGRSIVRQGDEGFGLGLSIVSAIVAAHHGTVHVEDGEPVDGRPRGSRFVLTLPHEGAPTTAPTSAPTSAHPSAHPSAADQAPETTTPLPVVRTSEEHSWPAS</sequence>
<dbReference type="PANTHER" id="PTHR45436:SF5">
    <property type="entry name" value="SENSOR HISTIDINE KINASE TRCS"/>
    <property type="match status" value="1"/>
</dbReference>
<reference evidence="15 16" key="1">
    <citation type="journal article" date="2019" name="Int. J. Syst. Evol. Microbiol.">
        <title>The Global Catalogue of Microorganisms (GCM) 10K type strain sequencing project: providing services to taxonomists for standard genome sequencing and annotation.</title>
        <authorList>
            <consortium name="The Broad Institute Genomics Platform"/>
            <consortium name="The Broad Institute Genome Sequencing Center for Infectious Disease"/>
            <person name="Wu L."/>
            <person name="Ma J."/>
        </authorList>
    </citation>
    <scope>NUCLEOTIDE SEQUENCE [LARGE SCALE GENOMIC DNA]</scope>
    <source>
        <strain evidence="15 16">JCM 14046</strain>
    </source>
</reference>
<evidence type="ECO:0000256" key="10">
    <source>
        <dbReference type="ARBA" id="ARBA00023136"/>
    </source>
</evidence>
<evidence type="ECO:0000256" key="11">
    <source>
        <dbReference type="SAM" id="MobiDB-lite"/>
    </source>
</evidence>